<dbReference type="SUPFAM" id="SSF54285">
    <property type="entry name" value="MoaD/ThiS"/>
    <property type="match status" value="1"/>
</dbReference>
<dbReference type="EMBL" id="SMRU01000016">
    <property type="protein sequence ID" value="TDF94274.1"/>
    <property type="molecule type" value="Genomic_DNA"/>
</dbReference>
<comment type="caution">
    <text evidence="1">The sequence shown here is derived from an EMBL/GenBank/DDBJ whole genome shotgun (WGS) entry which is preliminary data.</text>
</comment>
<organism evidence="1 2">
    <name type="scientific">Arthrobacter terricola</name>
    <dbReference type="NCBI Taxonomy" id="2547396"/>
    <lineage>
        <taxon>Bacteria</taxon>
        <taxon>Bacillati</taxon>
        <taxon>Actinomycetota</taxon>
        <taxon>Actinomycetes</taxon>
        <taxon>Micrococcales</taxon>
        <taxon>Micrococcaceae</taxon>
        <taxon>Arthrobacter</taxon>
    </lineage>
</organism>
<dbReference type="OrthoDB" id="9156098at2"/>
<dbReference type="InterPro" id="IPR016155">
    <property type="entry name" value="Mopterin_synth/thiamin_S_b"/>
</dbReference>
<dbReference type="InterPro" id="IPR012675">
    <property type="entry name" value="Beta-grasp_dom_sf"/>
</dbReference>
<dbReference type="PANTHER" id="PTHR38031">
    <property type="entry name" value="SULFUR CARRIER PROTEIN SLR0821-RELATED"/>
    <property type="match status" value="1"/>
</dbReference>
<dbReference type="Gene3D" id="3.10.20.30">
    <property type="match status" value="1"/>
</dbReference>
<proteinExistence type="predicted"/>
<reference evidence="1 2" key="1">
    <citation type="submission" date="2019-03" db="EMBL/GenBank/DDBJ databases">
        <title>Whole genome sequence of Arthrobacter sp JH1-1.</title>
        <authorList>
            <person name="Trinh H.N."/>
        </authorList>
    </citation>
    <scope>NUCLEOTIDE SEQUENCE [LARGE SCALE GENOMIC DNA]</scope>
    <source>
        <strain evidence="1 2">JH1-1</strain>
    </source>
</reference>
<dbReference type="Proteomes" id="UP000295511">
    <property type="component" value="Unassembled WGS sequence"/>
</dbReference>
<gene>
    <name evidence="1" type="ORF">E1809_14375</name>
</gene>
<keyword evidence="2" id="KW-1185">Reference proteome</keyword>
<sequence>MPDITVVLPSVLQPLAGGQSCLTTPADGAVTVESLLDAVTRDYPVLARRLRDETGSLRRYVNIYVNGEEVRRLKGLDTEVVGGQEVLIIQSVAGG</sequence>
<dbReference type="RefSeq" id="WP_133204927.1">
    <property type="nucleotide sequence ID" value="NZ_SMRU01000016.1"/>
</dbReference>
<evidence type="ECO:0000313" key="1">
    <source>
        <dbReference type="EMBL" id="TDF94274.1"/>
    </source>
</evidence>
<dbReference type="Pfam" id="PF02597">
    <property type="entry name" value="ThiS"/>
    <property type="match status" value="1"/>
</dbReference>
<name>A0A4V2ZSR7_9MICC</name>
<dbReference type="InterPro" id="IPR052045">
    <property type="entry name" value="Sulfur_Carrier/Prot_Modifier"/>
</dbReference>
<evidence type="ECO:0000313" key="2">
    <source>
        <dbReference type="Proteomes" id="UP000295511"/>
    </source>
</evidence>
<accession>A0A4V2ZSR7</accession>
<dbReference type="InterPro" id="IPR003749">
    <property type="entry name" value="ThiS/MoaD-like"/>
</dbReference>
<dbReference type="AlphaFoldDB" id="A0A4V2ZSR7"/>
<protein>
    <submittedName>
        <fullName evidence="1">Molybdopterin synthase sulfur carrier subunit</fullName>
    </submittedName>
</protein>
<dbReference type="PANTHER" id="PTHR38031:SF1">
    <property type="entry name" value="SULFUR CARRIER PROTEIN CYSO"/>
    <property type="match status" value="1"/>
</dbReference>